<dbReference type="OrthoDB" id="5584477at2759"/>
<organism evidence="3">
    <name type="scientific">Blumeria graminis f. sp. tritici 96224</name>
    <dbReference type="NCBI Taxonomy" id="1268274"/>
    <lineage>
        <taxon>Eukaryota</taxon>
        <taxon>Fungi</taxon>
        <taxon>Dikarya</taxon>
        <taxon>Ascomycota</taxon>
        <taxon>Pezizomycotina</taxon>
        <taxon>Leotiomycetes</taxon>
        <taxon>Erysiphales</taxon>
        <taxon>Erysiphaceae</taxon>
        <taxon>Blumeria</taxon>
    </lineage>
</organism>
<evidence type="ECO:0000259" key="2">
    <source>
        <dbReference type="Pfam" id="PF17667"/>
    </source>
</evidence>
<feature type="compositionally biased region" description="Polar residues" evidence="1">
    <location>
        <begin position="194"/>
        <end position="206"/>
    </location>
</feature>
<dbReference type="Pfam" id="PF17667">
    <property type="entry name" value="Pkinase_fungal"/>
    <property type="match status" value="1"/>
</dbReference>
<dbReference type="InterPro" id="IPR040976">
    <property type="entry name" value="Pkinase_fungal"/>
</dbReference>
<evidence type="ECO:0000256" key="1">
    <source>
        <dbReference type="SAM" id="MobiDB-lite"/>
    </source>
</evidence>
<accession>A0A381L482</accession>
<name>A0A381L482_BLUGR</name>
<sequence>MMSNDELGIDSTIYQDKKNTIIKVIDADTVNEKKLYQSQPFTKQNAIVTRGIAIFLSLDATFVVKIPGRAVGRKSEAELLLKVRGVRGLATLIGSSDTCKISELCSELTFTEGMKKDIHPPEFKMTTACNSAQSGSLNSGESAELNGGVKRGSEFIDGANKHNIRRSKRACVVNISRQAQLNAATSRIRKSVKSGASGSKTGAKNE</sequence>
<evidence type="ECO:0000313" key="3">
    <source>
        <dbReference type="EMBL" id="SUZ08725.1"/>
    </source>
</evidence>
<feature type="region of interest" description="Disordered" evidence="1">
    <location>
        <begin position="184"/>
        <end position="206"/>
    </location>
</feature>
<proteinExistence type="predicted"/>
<dbReference type="AlphaFoldDB" id="A0A381L482"/>
<feature type="domain" description="Fungal-type protein kinase" evidence="2">
    <location>
        <begin position="1"/>
        <end position="139"/>
    </location>
</feature>
<dbReference type="EMBL" id="UIGY01000028">
    <property type="protein sequence ID" value="SUZ08725.1"/>
    <property type="molecule type" value="Genomic_DNA"/>
</dbReference>
<protein>
    <submittedName>
        <fullName evidence="3">Bgt-388-3</fullName>
    </submittedName>
</protein>
<gene>
    <name evidence="3" type="ORF">BGT96224V2_LOCUS1857</name>
</gene>
<reference evidence="3" key="1">
    <citation type="submission" date="2018-07" db="EMBL/GenBank/DDBJ databases">
        <authorList>
            <person name="Quirk P.G."/>
            <person name="Krulwich T.A."/>
        </authorList>
    </citation>
    <scope>NUCLEOTIDE SEQUENCE</scope>
    <source>
        <strain evidence="3">96224</strain>
    </source>
</reference>